<keyword evidence="2" id="KW-1185">Reference proteome</keyword>
<dbReference type="KEGG" id="lenr:94170070"/>
<organism evidence="1 2">
    <name type="scientific">Leishmania enriettii</name>
    <dbReference type="NCBI Taxonomy" id="5663"/>
    <lineage>
        <taxon>Eukaryota</taxon>
        <taxon>Discoba</taxon>
        <taxon>Euglenozoa</taxon>
        <taxon>Kinetoplastea</taxon>
        <taxon>Metakinetoplastina</taxon>
        <taxon>Trypanosomatida</taxon>
        <taxon>Trypanosomatidae</taxon>
        <taxon>Leishmaniinae</taxon>
        <taxon>Leishmania</taxon>
    </lineage>
</organism>
<name>A0A836GUK6_LEIEN</name>
<accession>A0A836GUK6</accession>
<gene>
    <name evidence="1" type="ORF">CUR178_02814</name>
</gene>
<dbReference type="OrthoDB" id="262737at2759"/>
<dbReference type="GeneID" id="94170070"/>
<dbReference type="RefSeq" id="XP_067690663.1">
    <property type="nucleotide sequence ID" value="XM_067834560.1"/>
</dbReference>
<dbReference type="EMBL" id="JAFHKP010000031">
    <property type="protein sequence ID" value="KAG5472140.1"/>
    <property type="molecule type" value="Genomic_DNA"/>
</dbReference>
<evidence type="ECO:0000313" key="1">
    <source>
        <dbReference type="EMBL" id="KAG5472140.1"/>
    </source>
</evidence>
<comment type="caution">
    <text evidence="1">The sequence shown here is derived from an EMBL/GenBank/DDBJ whole genome shotgun (WGS) entry which is preliminary data.</text>
</comment>
<proteinExistence type="predicted"/>
<protein>
    <submittedName>
        <fullName evidence="1">Uncharacterized protein</fullName>
    </submittedName>
</protein>
<evidence type="ECO:0000313" key="2">
    <source>
        <dbReference type="Proteomes" id="UP000674179"/>
    </source>
</evidence>
<dbReference type="AlphaFoldDB" id="A0A836GUK6"/>
<sequence length="227" mass="25336">MSETQSPSVASGTQIVVQKRGTYERAKWSTRVLTIDPNTCMVTISRKNKPEDVLHRSLCVEKVEMWPHFSCNLIENNFRSLKAKMVLCLTGTEVTLTDRAAVKKIMRSSIQSLVAASVAAEDSLTGTSTTKRLTLRDIFSKNNPVFNTSTSTSTSTANDNSTTSWVIRFPSIDSYELAVMLFMRCKNQDGSRRKVFSSNATEDLKVVKNAWESQLEDKNAVHITTVL</sequence>
<dbReference type="Proteomes" id="UP000674179">
    <property type="component" value="Chromosome 31"/>
</dbReference>
<reference evidence="1 2" key="1">
    <citation type="submission" date="2021-02" db="EMBL/GenBank/DDBJ databases">
        <title>Leishmania (Mundinia) enrietti genome sequencing and assembly.</title>
        <authorList>
            <person name="Almutairi H."/>
            <person name="Gatherer D."/>
        </authorList>
    </citation>
    <scope>NUCLEOTIDE SEQUENCE [LARGE SCALE GENOMIC DNA]</scope>
    <source>
        <strain evidence="1">CUR178</strain>
    </source>
</reference>